<keyword evidence="4 7" id="KW-0560">Oxidoreductase</keyword>
<dbReference type="PRINTS" id="PR00385">
    <property type="entry name" value="P450"/>
</dbReference>
<keyword evidence="6 7" id="KW-0503">Monooxygenase</keyword>
<dbReference type="PANTHER" id="PTHR46696">
    <property type="entry name" value="P450, PUTATIVE (EUROFUNG)-RELATED"/>
    <property type="match status" value="1"/>
</dbReference>
<dbReference type="InterPro" id="IPR002397">
    <property type="entry name" value="Cyt_P450_B"/>
</dbReference>
<evidence type="ECO:0000256" key="3">
    <source>
        <dbReference type="ARBA" id="ARBA00022723"/>
    </source>
</evidence>
<dbReference type="InterPro" id="IPR036396">
    <property type="entry name" value="Cyt_P450_sf"/>
</dbReference>
<keyword evidence="2 7" id="KW-0349">Heme</keyword>
<keyword evidence="5 7" id="KW-0408">Iron</keyword>
<reference evidence="8" key="2">
    <citation type="submission" date="2020-09" db="EMBL/GenBank/DDBJ databases">
        <authorList>
            <person name="Sun Q."/>
            <person name="Ohkuma M."/>
        </authorList>
    </citation>
    <scope>NUCLEOTIDE SEQUENCE</scope>
    <source>
        <strain evidence="8">JCM 4988</strain>
    </source>
</reference>
<dbReference type="SUPFAM" id="SSF48264">
    <property type="entry name" value="Cytochrome P450"/>
    <property type="match status" value="1"/>
</dbReference>
<comment type="similarity">
    <text evidence="1 7">Belongs to the cytochrome P450 family.</text>
</comment>
<dbReference type="PROSITE" id="PS00086">
    <property type="entry name" value="CYTOCHROME_P450"/>
    <property type="match status" value="1"/>
</dbReference>
<dbReference type="EMBL" id="BMWG01000029">
    <property type="protein sequence ID" value="GGZ59553.1"/>
    <property type="molecule type" value="Genomic_DNA"/>
</dbReference>
<dbReference type="PANTHER" id="PTHR46696:SF1">
    <property type="entry name" value="CYTOCHROME P450 YJIB-RELATED"/>
    <property type="match status" value="1"/>
</dbReference>
<sequence>MKETIAFPQSRSCPYAPPAEYSALREAGPLTRVSLYDGRAVWAVTGHALARRLLADPRLSTNRDNQAFPVTSARFTPMPGRRRVALLGFDDPEHNAQRRMLIPGFTLKRVAGLRPSIGRTVDRLLDSLVAQGPPAELVSAFALPVPSMVICDLLGVPYADHDFFQTQSRVLLRGPSPEDVVRARALLEEYLGGLIDERFAGAADGDELLDELVRRQRAEGRRDREELVGMALILLVAGHETTANMISLGVFTLLRHPERLAELRADESLMPAAVDELMRFLSIVDGMLRVAVADIEVAGETIRAHDGVVFTTSLINRDSDAFPAPDALDWHRAARHHVGFGYGVHQCLGQNLARAEMEIALRSLFVRLPGLRLTVPAERVPFKPGDTLQGMVELPVAW</sequence>
<evidence type="ECO:0000256" key="7">
    <source>
        <dbReference type="RuleBase" id="RU000461"/>
    </source>
</evidence>
<evidence type="ECO:0000256" key="1">
    <source>
        <dbReference type="ARBA" id="ARBA00010617"/>
    </source>
</evidence>
<dbReference type="GO" id="GO:0004497">
    <property type="term" value="F:monooxygenase activity"/>
    <property type="evidence" value="ECO:0007669"/>
    <property type="project" value="UniProtKB-KW"/>
</dbReference>
<dbReference type="GO" id="GO:0020037">
    <property type="term" value="F:heme binding"/>
    <property type="evidence" value="ECO:0007669"/>
    <property type="project" value="InterPro"/>
</dbReference>
<evidence type="ECO:0000256" key="2">
    <source>
        <dbReference type="ARBA" id="ARBA00022617"/>
    </source>
</evidence>
<dbReference type="AlphaFoldDB" id="A0A918V289"/>
<reference evidence="8" key="1">
    <citation type="journal article" date="2014" name="Int. J. Syst. Evol. Microbiol.">
        <title>Complete genome sequence of Corynebacterium casei LMG S-19264T (=DSM 44701T), isolated from a smear-ripened cheese.</title>
        <authorList>
            <consortium name="US DOE Joint Genome Institute (JGI-PGF)"/>
            <person name="Walter F."/>
            <person name="Albersmeier A."/>
            <person name="Kalinowski J."/>
            <person name="Ruckert C."/>
        </authorList>
    </citation>
    <scope>NUCLEOTIDE SEQUENCE</scope>
    <source>
        <strain evidence="8">JCM 4988</strain>
    </source>
</reference>
<dbReference type="PRINTS" id="PR00359">
    <property type="entry name" value="BP450"/>
</dbReference>
<dbReference type="Proteomes" id="UP000630936">
    <property type="component" value="Unassembled WGS sequence"/>
</dbReference>
<dbReference type="InterPro" id="IPR001128">
    <property type="entry name" value="Cyt_P450"/>
</dbReference>
<evidence type="ECO:0000256" key="5">
    <source>
        <dbReference type="ARBA" id="ARBA00023004"/>
    </source>
</evidence>
<evidence type="ECO:0000256" key="6">
    <source>
        <dbReference type="ARBA" id="ARBA00023033"/>
    </source>
</evidence>
<gene>
    <name evidence="8" type="ORF">GCM10010387_61620</name>
</gene>
<dbReference type="InterPro" id="IPR017972">
    <property type="entry name" value="Cyt_P450_CS"/>
</dbReference>
<dbReference type="GO" id="GO:0016705">
    <property type="term" value="F:oxidoreductase activity, acting on paired donors, with incorporation or reduction of molecular oxygen"/>
    <property type="evidence" value="ECO:0007669"/>
    <property type="project" value="InterPro"/>
</dbReference>
<dbReference type="Pfam" id="PF00067">
    <property type="entry name" value="p450"/>
    <property type="match status" value="1"/>
</dbReference>
<evidence type="ECO:0000256" key="4">
    <source>
        <dbReference type="ARBA" id="ARBA00023002"/>
    </source>
</evidence>
<dbReference type="CDD" id="cd11030">
    <property type="entry name" value="CYP105-like"/>
    <property type="match status" value="1"/>
</dbReference>
<protein>
    <submittedName>
        <fullName evidence="8">Cytochrome P450</fullName>
    </submittedName>
</protein>
<evidence type="ECO:0000313" key="8">
    <source>
        <dbReference type="EMBL" id="GGZ59553.1"/>
    </source>
</evidence>
<proteinExistence type="inferred from homology"/>
<dbReference type="GO" id="GO:0005506">
    <property type="term" value="F:iron ion binding"/>
    <property type="evidence" value="ECO:0007669"/>
    <property type="project" value="InterPro"/>
</dbReference>
<organism evidence="8 9">
    <name type="scientific">Streptomyces inusitatus</name>
    <dbReference type="NCBI Taxonomy" id="68221"/>
    <lineage>
        <taxon>Bacteria</taxon>
        <taxon>Bacillati</taxon>
        <taxon>Actinomycetota</taxon>
        <taxon>Actinomycetes</taxon>
        <taxon>Kitasatosporales</taxon>
        <taxon>Streptomycetaceae</taxon>
        <taxon>Streptomyces</taxon>
    </lineage>
</organism>
<accession>A0A918V289</accession>
<keyword evidence="9" id="KW-1185">Reference proteome</keyword>
<keyword evidence="3 7" id="KW-0479">Metal-binding</keyword>
<dbReference type="Gene3D" id="1.10.630.10">
    <property type="entry name" value="Cytochrome P450"/>
    <property type="match status" value="1"/>
</dbReference>
<dbReference type="RefSeq" id="WP_190126564.1">
    <property type="nucleotide sequence ID" value="NZ_BMWG01000029.1"/>
</dbReference>
<dbReference type="FunFam" id="1.10.630.10:FF:000018">
    <property type="entry name" value="Cytochrome P450 monooxygenase"/>
    <property type="match status" value="1"/>
</dbReference>
<comment type="caution">
    <text evidence="8">The sequence shown here is derived from an EMBL/GenBank/DDBJ whole genome shotgun (WGS) entry which is preliminary data.</text>
</comment>
<name>A0A918V289_9ACTN</name>
<evidence type="ECO:0000313" key="9">
    <source>
        <dbReference type="Proteomes" id="UP000630936"/>
    </source>
</evidence>